<keyword evidence="5 7" id="KW-1133">Transmembrane helix</keyword>
<dbReference type="PANTHER" id="PTHR33406:SF6">
    <property type="entry name" value="MEMBRANE PROTEIN YDGH-RELATED"/>
    <property type="match status" value="1"/>
</dbReference>
<evidence type="ECO:0000256" key="3">
    <source>
        <dbReference type="ARBA" id="ARBA00022475"/>
    </source>
</evidence>
<gene>
    <name evidence="9" type="ORF">FHR36_006141</name>
</gene>
<dbReference type="PROSITE" id="PS50156">
    <property type="entry name" value="SSD"/>
    <property type="match status" value="2"/>
</dbReference>
<evidence type="ECO:0000256" key="7">
    <source>
        <dbReference type="SAM" id="Phobius"/>
    </source>
</evidence>
<protein>
    <submittedName>
        <fullName evidence="9">RND superfamily putative drug exporter</fullName>
    </submittedName>
</protein>
<feature type="transmembrane region" description="Helical" evidence="7">
    <location>
        <begin position="605"/>
        <end position="629"/>
    </location>
</feature>
<evidence type="ECO:0000256" key="5">
    <source>
        <dbReference type="ARBA" id="ARBA00022989"/>
    </source>
</evidence>
<feature type="domain" description="SSD" evidence="8">
    <location>
        <begin position="229"/>
        <end position="334"/>
    </location>
</feature>
<evidence type="ECO:0000256" key="6">
    <source>
        <dbReference type="ARBA" id="ARBA00023136"/>
    </source>
</evidence>
<dbReference type="PANTHER" id="PTHR33406">
    <property type="entry name" value="MEMBRANE PROTEIN MJ1562-RELATED"/>
    <property type="match status" value="1"/>
</dbReference>
<dbReference type="EMBL" id="JAMZDX010000006">
    <property type="protein sequence ID" value="MCP2312960.1"/>
    <property type="molecule type" value="Genomic_DNA"/>
</dbReference>
<feature type="transmembrane region" description="Helical" evidence="7">
    <location>
        <begin position="517"/>
        <end position="534"/>
    </location>
</feature>
<feature type="transmembrane region" description="Helical" evidence="7">
    <location>
        <begin position="202"/>
        <end position="225"/>
    </location>
</feature>
<dbReference type="InterPro" id="IPR050545">
    <property type="entry name" value="Mycobact_MmpL"/>
</dbReference>
<dbReference type="Proteomes" id="UP001206483">
    <property type="component" value="Unassembled WGS sequence"/>
</dbReference>
<evidence type="ECO:0000313" key="10">
    <source>
        <dbReference type="Proteomes" id="UP001206483"/>
    </source>
</evidence>
<dbReference type="InterPro" id="IPR000731">
    <property type="entry name" value="SSD"/>
</dbReference>
<evidence type="ECO:0000256" key="4">
    <source>
        <dbReference type="ARBA" id="ARBA00022692"/>
    </source>
</evidence>
<evidence type="ECO:0000256" key="2">
    <source>
        <dbReference type="ARBA" id="ARBA00010157"/>
    </source>
</evidence>
<feature type="transmembrane region" description="Helical" evidence="7">
    <location>
        <begin position="237"/>
        <end position="259"/>
    </location>
</feature>
<dbReference type="SUPFAM" id="SSF82866">
    <property type="entry name" value="Multidrug efflux transporter AcrB transmembrane domain"/>
    <property type="match status" value="2"/>
</dbReference>
<keyword evidence="10" id="KW-1185">Reference proteome</keyword>
<proteinExistence type="inferred from homology"/>
<evidence type="ECO:0000259" key="8">
    <source>
        <dbReference type="PROSITE" id="PS50156"/>
    </source>
</evidence>
<dbReference type="Pfam" id="PF03176">
    <property type="entry name" value="MMPL"/>
    <property type="match status" value="2"/>
</dbReference>
<feature type="transmembrane region" description="Helical" evidence="7">
    <location>
        <begin position="541"/>
        <end position="563"/>
    </location>
</feature>
<reference evidence="9 10" key="1">
    <citation type="submission" date="2022-06" db="EMBL/GenBank/DDBJ databases">
        <title>Sequencing the genomes of 1000 actinobacteria strains.</title>
        <authorList>
            <person name="Klenk H.-P."/>
        </authorList>
    </citation>
    <scope>NUCLEOTIDE SEQUENCE [LARGE SCALE GENOMIC DNA]</scope>
    <source>
        <strain evidence="9 10">DSM 41656</strain>
    </source>
</reference>
<feature type="domain" description="SSD" evidence="8">
    <location>
        <begin position="544"/>
        <end position="672"/>
    </location>
</feature>
<evidence type="ECO:0000313" key="9">
    <source>
        <dbReference type="EMBL" id="MCP2312960.1"/>
    </source>
</evidence>
<keyword evidence="3" id="KW-1003">Cell membrane</keyword>
<sequence>MSPSRRLATLPCGRRSKWVVLAVWLLLVLAAGPLAGKLTGAEDNQASSWLPGSAESTQVLMEQKTFQPVETAQAVVVYERDSGITAADQAKAQQDAITFASAPHVAGQVVGPITSQDGKAMQTSVPIEVGTNGWNNLRPAVDSLRATAAAGGDTGLATHVTGPAGVGADESEAFAGIDSTLLFATVSVVVILLLLTYRSPVLWLFPLVSAGVALIVAEAVIYLFAAHAGLTVNAQSAGILVVLVLGAGTDYALLLTARYREELRRHEDRHEAMAFALHRAGPAIFASSATVVASMLCLTIAEMNSTSGLGPVCAIGVLIALPAMLTLLPALLVTVGRWVFWPVRPDYGTPEPTKSGRWAHIGGWIGQRPRTVWATTGVALAVCSLGLISLNAGGLSTAGTFTGTPDSVVGQQVLAEHFPGGTGAPLSIISNAAQVGAVQQATAATAGVSGTTPPVTQSGEAFFQATLTDPPDSDAAKATVDRVRDAVHAVPGADAKVGGSTAVLLDAGRAAAHDNRVIIPLVLVVVLLILAALLRAVVAPLVLIATVVLSYTAALGISAFFFAHVFHFEGQDQSFPLFVFVFLVALGIDYNIFLMTRVREESGHLGTRAGAVAGLAATGGVITSAGLILASTFGVLGTLPVVGFAEIGFAVALGILLDTLVVRSVLVTALTIDLDRHMWWPSLLSAPIPHARTASPEAAAPDRRE</sequence>
<comment type="similarity">
    <text evidence="2">Belongs to the resistance-nodulation-cell division (RND) (TC 2.A.6) family. MmpL subfamily.</text>
</comment>
<feature type="transmembrane region" description="Helical" evidence="7">
    <location>
        <begin position="307"/>
        <end position="335"/>
    </location>
</feature>
<dbReference type="InterPro" id="IPR004869">
    <property type="entry name" value="MMPL_dom"/>
</dbReference>
<dbReference type="Gene3D" id="1.20.1640.10">
    <property type="entry name" value="Multidrug efflux transporter AcrB transmembrane domain"/>
    <property type="match status" value="2"/>
</dbReference>
<comment type="subcellular location">
    <subcellularLocation>
        <location evidence="1">Cell membrane</location>
        <topology evidence="1">Multi-pass membrane protein</topology>
    </subcellularLocation>
</comment>
<feature type="transmembrane region" description="Helical" evidence="7">
    <location>
        <begin position="173"/>
        <end position="195"/>
    </location>
</feature>
<dbReference type="RefSeq" id="WP_253802450.1">
    <property type="nucleotide sequence ID" value="NZ_BAAAUB010000052.1"/>
</dbReference>
<comment type="caution">
    <text evidence="9">The sequence shown here is derived from an EMBL/GenBank/DDBJ whole genome shotgun (WGS) entry which is preliminary data.</text>
</comment>
<feature type="transmembrane region" description="Helical" evidence="7">
    <location>
        <begin position="280"/>
        <end position="301"/>
    </location>
</feature>
<organism evidence="9 10">
    <name type="scientific">Kitasatospora paracochleata</name>
    <dbReference type="NCBI Taxonomy" id="58354"/>
    <lineage>
        <taxon>Bacteria</taxon>
        <taxon>Bacillati</taxon>
        <taxon>Actinomycetota</taxon>
        <taxon>Actinomycetes</taxon>
        <taxon>Kitasatosporales</taxon>
        <taxon>Streptomycetaceae</taxon>
        <taxon>Kitasatospora</taxon>
    </lineage>
</organism>
<feature type="transmembrane region" description="Helical" evidence="7">
    <location>
        <begin position="372"/>
        <end position="392"/>
    </location>
</feature>
<feature type="transmembrane region" description="Helical" evidence="7">
    <location>
        <begin position="575"/>
        <end position="593"/>
    </location>
</feature>
<accession>A0ABT1J696</accession>
<keyword evidence="6 7" id="KW-0472">Membrane</keyword>
<keyword evidence="4 7" id="KW-0812">Transmembrane</keyword>
<name>A0ABT1J696_9ACTN</name>
<evidence type="ECO:0000256" key="1">
    <source>
        <dbReference type="ARBA" id="ARBA00004651"/>
    </source>
</evidence>